<dbReference type="GO" id="GO:0005516">
    <property type="term" value="F:calmodulin binding"/>
    <property type="evidence" value="ECO:0007669"/>
    <property type="project" value="UniProtKB-KW"/>
</dbReference>
<dbReference type="InterPro" id="IPR027417">
    <property type="entry name" value="P-loop_NTPase"/>
</dbReference>
<dbReference type="PANTHER" id="PTHR32295:SF139">
    <property type="entry name" value="IQ CALMODULIN-BINDING MOTIF PROTEIN"/>
    <property type="match status" value="1"/>
</dbReference>
<reference evidence="7 8" key="1">
    <citation type="submission" date="2024-01" db="EMBL/GenBank/DDBJ databases">
        <title>The genomes of 5 underutilized Papilionoideae crops provide insights into root nodulation and disease resistance.</title>
        <authorList>
            <person name="Yuan L."/>
        </authorList>
    </citation>
    <scope>NUCLEOTIDE SEQUENCE [LARGE SCALE GENOMIC DNA]</scope>
    <source>
        <strain evidence="7">LY-2023</strain>
        <tissue evidence="7">Leaf</tissue>
    </source>
</reference>
<evidence type="ECO:0000256" key="5">
    <source>
        <dbReference type="SAM" id="MobiDB-lite"/>
    </source>
</evidence>
<dbReference type="AlphaFoldDB" id="A0AAN9IA57"/>
<evidence type="ECO:0000256" key="1">
    <source>
        <dbReference type="ARBA" id="ARBA00022860"/>
    </source>
</evidence>
<organism evidence="7 8">
    <name type="scientific">Clitoria ternatea</name>
    <name type="common">Butterfly pea</name>
    <dbReference type="NCBI Taxonomy" id="43366"/>
    <lineage>
        <taxon>Eukaryota</taxon>
        <taxon>Viridiplantae</taxon>
        <taxon>Streptophyta</taxon>
        <taxon>Embryophyta</taxon>
        <taxon>Tracheophyta</taxon>
        <taxon>Spermatophyta</taxon>
        <taxon>Magnoliopsida</taxon>
        <taxon>eudicotyledons</taxon>
        <taxon>Gunneridae</taxon>
        <taxon>Pentapetalae</taxon>
        <taxon>rosids</taxon>
        <taxon>fabids</taxon>
        <taxon>Fabales</taxon>
        <taxon>Fabaceae</taxon>
        <taxon>Papilionoideae</taxon>
        <taxon>50 kb inversion clade</taxon>
        <taxon>NPAAA clade</taxon>
        <taxon>indigoferoid/millettioid clade</taxon>
        <taxon>Phaseoleae</taxon>
        <taxon>Clitoria</taxon>
    </lineage>
</organism>
<comment type="subunit">
    <text evidence="3">Binds to multiple calmodulin (CaM) in the presence of Ca(2+) and CaM-like proteins.</text>
</comment>
<dbReference type="SUPFAM" id="SSF52540">
    <property type="entry name" value="P-loop containing nucleoside triphosphate hydrolases"/>
    <property type="match status" value="1"/>
</dbReference>
<comment type="similarity">
    <text evidence="2">Belongs to the IQD family.</text>
</comment>
<protein>
    <recommendedName>
        <fullName evidence="6">DUF4005 domain-containing protein</fullName>
    </recommendedName>
</protein>
<sequence length="369" mass="42182">MGKATRWLKGLLGMKKEKDHCGGDYSGSLGPEKKRSGKDKMSHITPTSDVKAFDCACSRSYVADKVDEKNNKPAIDVAFARLRSHARGTNLSYETRERMAAVKIQSFFRGYLARKAHRALKGLVKLQALVRGYLVRKRVAATLHSVQAMIRAQDVARSQRARRSMNKENRFHTEIHSKKYLQLFETRNEFHRKRLPLYCKTSLNRFNESPKGVEIETHMPHSRSRSINTTMSECGENLQYQAVSSCLPCGVPGRISVHECRYPNELEWYFNADESNNKYSTAHNTPRFANCMLPKASMKSVCRDNFIGQCSNFPNYMANTHSSKAKRSHSAPKQRPEMRNRFSLNEMMAARNSISGVRMHSSSNYDRLI</sequence>
<feature type="compositionally biased region" description="Basic and acidic residues" evidence="5">
    <location>
        <begin position="31"/>
        <end position="42"/>
    </location>
</feature>
<feature type="region of interest" description="Disordered" evidence="5">
    <location>
        <begin position="321"/>
        <end position="340"/>
    </location>
</feature>
<evidence type="ECO:0000256" key="2">
    <source>
        <dbReference type="ARBA" id="ARBA00024341"/>
    </source>
</evidence>
<dbReference type="InterPro" id="IPR025064">
    <property type="entry name" value="DUF4005"/>
</dbReference>
<comment type="caution">
    <text evidence="7">The sequence shown here is derived from an EMBL/GenBank/DDBJ whole genome shotgun (WGS) entry which is preliminary data.</text>
</comment>
<dbReference type="PROSITE" id="PS50096">
    <property type="entry name" value="IQ"/>
    <property type="match status" value="2"/>
</dbReference>
<evidence type="ECO:0000259" key="6">
    <source>
        <dbReference type="Pfam" id="PF13178"/>
    </source>
</evidence>
<proteinExistence type="inferred from homology"/>
<feature type="compositionally biased region" description="Basic residues" evidence="5">
    <location>
        <begin position="323"/>
        <end position="332"/>
    </location>
</feature>
<evidence type="ECO:0000313" key="8">
    <source>
        <dbReference type="Proteomes" id="UP001359559"/>
    </source>
</evidence>
<dbReference type="Proteomes" id="UP001359559">
    <property type="component" value="Unassembled WGS sequence"/>
</dbReference>
<keyword evidence="8" id="KW-1185">Reference proteome</keyword>
<keyword evidence="1" id="KW-0112">Calmodulin-binding</keyword>
<dbReference type="Pfam" id="PF13178">
    <property type="entry name" value="DUF4005"/>
    <property type="match status" value="1"/>
</dbReference>
<evidence type="ECO:0000256" key="4">
    <source>
        <dbReference type="ARBA" id="ARBA00045534"/>
    </source>
</evidence>
<feature type="region of interest" description="Disordered" evidence="5">
    <location>
        <begin position="22"/>
        <end position="43"/>
    </location>
</feature>
<feature type="domain" description="DUF4005" evidence="6">
    <location>
        <begin position="275"/>
        <end position="355"/>
    </location>
</feature>
<dbReference type="InterPro" id="IPR000048">
    <property type="entry name" value="IQ_motif_EF-hand-BS"/>
</dbReference>
<dbReference type="EMBL" id="JAYKXN010000007">
    <property type="protein sequence ID" value="KAK7271942.1"/>
    <property type="molecule type" value="Genomic_DNA"/>
</dbReference>
<comment type="function">
    <text evidence="4">May be involved in cooperative interactions with calmodulins or calmodulin-like proteins. Recruits calmodulin proteins to microtubules, thus being a potential scaffold in cellular signaling and trafficking. May associate with nucleic acids and regulate gene expression at the transcriptional or post-transcriptional level.</text>
</comment>
<dbReference type="Gene3D" id="1.20.5.190">
    <property type="match status" value="1"/>
</dbReference>
<gene>
    <name evidence="7" type="ORF">RJT34_28228</name>
</gene>
<accession>A0AAN9IA57</accession>
<dbReference type="SMART" id="SM00015">
    <property type="entry name" value="IQ"/>
    <property type="match status" value="2"/>
</dbReference>
<evidence type="ECO:0000256" key="3">
    <source>
        <dbReference type="ARBA" id="ARBA00024378"/>
    </source>
</evidence>
<dbReference type="PANTHER" id="PTHR32295">
    <property type="entry name" value="IQ-DOMAIN 5-RELATED"/>
    <property type="match status" value="1"/>
</dbReference>
<name>A0AAN9IA57_CLITE</name>
<dbReference type="Pfam" id="PF00612">
    <property type="entry name" value="IQ"/>
    <property type="match status" value="2"/>
</dbReference>
<evidence type="ECO:0000313" key="7">
    <source>
        <dbReference type="EMBL" id="KAK7271942.1"/>
    </source>
</evidence>